<feature type="compositionally biased region" description="Basic and acidic residues" evidence="1">
    <location>
        <begin position="84"/>
        <end position="104"/>
    </location>
</feature>
<dbReference type="EMBL" id="JAAFOW010001829">
    <property type="protein sequence ID" value="KAF5259063.1"/>
    <property type="molecule type" value="Genomic_DNA"/>
</dbReference>
<evidence type="ECO:0008006" key="4">
    <source>
        <dbReference type="Google" id="ProtNLM"/>
    </source>
</evidence>
<reference evidence="2" key="1">
    <citation type="submission" date="2020-02" db="EMBL/GenBank/DDBJ databases">
        <title>Identification and distribution of gene clusters putatively required for synthesis of sphingolipid metabolism inhibitors in phylogenetically diverse species of the filamentous fungus Fusarium.</title>
        <authorList>
            <person name="Kim H.-S."/>
            <person name="Busman M."/>
            <person name="Brown D.W."/>
            <person name="Divon H."/>
            <person name="Uhlig S."/>
            <person name="Proctor R.H."/>
        </authorList>
    </citation>
    <scope>NUCLEOTIDE SEQUENCE [LARGE SCALE GENOMIC DNA]</scope>
    <source>
        <strain evidence="2">NRRL 39464</strain>
    </source>
</reference>
<evidence type="ECO:0000313" key="2">
    <source>
        <dbReference type="EMBL" id="KAF5259063.1"/>
    </source>
</evidence>
<evidence type="ECO:0000313" key="3">
    <source>
        <dbReference type="Proteomes" id="UP000558688"/>
    </source>
</evidence>
<organism evidence="2 3">
    <name type="scientific">Fusarium oxysporum</name>
    <name type="common">Fusarium vascular wilt</name>
    <dbReference type="NCBI Taxonomy" id="5507"/>
    <lineage>
        <taxon>Eukaryota</taxon>
        <taxon>Fungi</taxon>
        <taxon>Dikarya</taxon>
        <taxon>Ascomycota</taxon>
        <taxon>Pezizomycotina</taxon>
        <taxon>Sordariomycetes</taxon>
        <taxon>Hypocreomycetidae</taxon>
        <taxon>Hypocreales</taxon>
        <taxon>Nectriaceae</taxon>
        <taxon>Fusarium</taxon>
        <taxon>Fusarium oxysporum species complex</taxon>
    </lineage>
</organism>
<sequence>MERVSKKAIATSRPFKFRIGRYETDYTIHLDLVAHHSPLLAAGASGDFICLAVDEIVFNSFWQFVYTGDYDTPEPLPSTRRTSGRGEQKSDDADKPAEKEPKAEAEAVEAVKEETDEAEVSAVEQGKRGSVQKSLLWDHFRRSWECPREVIDIDKSLKDQTNRLVHHAKVFTLADDYEFKRLAEISRGKLYDDLIDLERKGGDFENVVELVRYTFEEPVPDQLTNMVIDFSACVVERLWKFEEFQELLEKHGILSKALVGKLLDRLAESPSRLCYD</sequence>
<dbReference type="PANTHER" id="PTHR47843">
    <property type="entry name" value="BTB DOMAIN-CONTAINING PROTEIN-RELATED"/>
    <property type="match status" value="1"/>
</dbReference>
<evidence type="ECO:0000256" key="1">
    <source>
        <dbReference type="SAM" id="MobiDB-lite"/>
    </source>
</evidence>
<dbReference type="AlphaFoldDB" id="A0A8H5A549"/>
<accession>A0A8H5A549</accession>
<name>A0A8H5A549_FUSOX</name>
<protein>
    <recommendedName>
        <fullName evidence="4">BTB domain-containing protein</fullName>
    </recommendedName>
</protein>
<comment type="caution">
    <text evidence="2">The sequence shown here is derived from an EMBL/GenBank/DDBJ whole genome shotgun (WGS) entry which is preliminary data.</text>
</comment>
<dbReference type="Proteomes" id="UP000558688">
    <property type="component" value="Unassembled WGS sequence"/>
</dbReference>
<feature type="region of interest" description="Disordered" evidence="1">
    <location>
        <begin position="73"/>
        <end position="104"/>
    </location>
</feature>
<proteinExistence type="predicted"/>
<gene>
    <name evidence="2" type="ORF">FOXYS1_10337</name>
</gene>